<proteinExistence type="predicted"/>
<dbReference type="Pfam" id="PF00156">
    <property type="entry name" value="Pribosyltran"/>
    <property type="match status" value="1"/>
</dbReference>
<dbReference type="NCBIfam" id="NF005592">
    <property type="entry name" value="PRK07322.1"/>
    <property type="match status" value="1"/>
</dbReference>
<dbReference type="SUPFAM" id="SSF53271">
    <property type="entry name" value="PRTase-like"/>
    <property type="match status" value="1"/>
</dbReference>
<dbReference type="EC" id="2.4.2.7" evidence="2"/>
<keyword evidence="2" id="KW-0808">Transferase</keyword>
<organism evidence="2">
    <name type="scientific">Caldilinea aerophila</name>
    <dbReference type="NCBI Taxonomy" id="133453"/>
    <lineage>
        <taxon>Bacteria</taxon>
        <taxon>Bacillati</taxon>
        <taxon>Chloroflexota</taxon>
        <taxon>Caldilineae</taxon>
        <taxon>Caldilineales</taxon>
        <taxon>Caldilineaceae</taxon>
        <taxon>Caldilinea</taxon>
    </lineage>
</organism>
<reference evidence="2" key="1">
    <citation type="journal article" date="2020" name="mSystems">
        <title>Genome- and Community-Level Interaction Insights into Carbon Utilization and Element Cycling Functions of Hydrothermarchaeota in Hydrothermal Sediment.</title>
        <authorList>
            <person name="Zhou Z."/>
            <person name="Liu Y."/>
            <person name="Xu W."/>
            <person name="Pan J."/>
            <person name="Luo Z.H."/>
            <person name="Li M."/>
        </authorList>
    </citation>
    <scope>NUCLEOTIDE SEQUENCE [LARGE SCALE GENOMIC DNA]</scope>
    <source>
        <strain evidence="2">SpSt-289</strain>
    </source>
</reference>
<dbReference type="EMBL" id="DSMG01000017">
    <property type="protein sequence ID" value="HDX30141.1"/>
    <property type="molecule type" value="Genomic_DNA"/>
</dbReference>
<dbReference type="PANTHER" id="PTHR43218:SF1">
    <property type="entry name" value="PHOSPHORIBOSYLTRANSFERASE"/>
    <property type="match status" value="1"/>
</dbReference>
<dbReference type="InterPro" id="IPR000836">
    <property type="entry name" value="PRTase_dom"/>
</dbReference>
<comment type="caution">
    <text evidence="2">The sequence shown here is derived from an EMBL/GenBank/DDBJ whole genome shotgun (WGS) entry which is preliminary data.</text>
</comment>
<dbReference type="GO" id="GO:0003999">
    <property type="term" value="F:adenine phosphoribosyltransferase activity"/>
    <property type="evidence" value="ECO:0007669"/>
    <property type="project" value="UniProtKB-EC"/>
</dbReference>
<sequence>MSYDGRTHTVQIGSIQRHLPIFQVAPGVKIAIFNMLGDTEVVETAATALCERLPAETDVLVVPEVKAIPLAHALSARSKLPYVVVRKARKPYMVNCLETEVHSITTGAPQTLFVDGKDVPLLQGKRVALVDDVISTGSTLRGLRQLMTQAHATVVAEMAVFTEGKADEWPHVIALGHLPIFTD</sequence>
<gene>
    <name evidence="2" type="ORF">ENQ20_01455</name>
</gene>
<keyword evidence="2" id="KW-0328">Glycosyltransferase</keyword>
<dbReference type="InterPro" id="IPR029057">
    <property type="entry name" value="PRTase-like"/>
</dbReference>
<feature type="domain" description="Phosphoribosyltransferase" evidence="1">
    <location>
        <begin position="42"/>
        <end position="166"/>
    </location>
</feature>
<dbReference type="AlphaFoldDB" id="A0A7C1JFI7"/>
<dbReference type="CDD" id="cd06223">
    <property type="entry name" value="PRTases_typeI"/>
    <property type="match status" value="1"/>
</dbReference>
<name>A0A7C1JFI7_9CHLR</name>
<evidence type="ECO:0000259" key="1">
    <source>
        <dbReference type="Pfam" id="PF00156"/>
    </source>
</evidence>
<accession>A0A7C1JFI7</accession>
<protein>
    <submittedName>
        <fullName evidence="2">Adenine phosphoribosyltransferase</fullName>
        <ecNumber evidence="2">2.4.2.7</ecNumber>
    </submittedName>
</protein>
<dbReference type="Gene3D" id="3.40.50.2020">
    <property type="match status" value="1"/>
</dbReference>
<evidence type="ECO:0000313" key="2">
    <source>
        <dbReference type="EMBL" id="HDX30141.1"/>
    </source>
</evidence>
<dbReference type="PANTHER" id="PTHR43218">
    <property type="entry name" value="PHOSPHORIBOSYLTRANSFERASE-RELATED"/>
    <property type="match status" value="1"/>
</dbReference>